<organism evidence="2 3">
    <name type="scientific">Candidatus Taylorbacteria bacterium RIFCSPLOWO2_12_FULL_47_20</name>
    <dbReference type="NCBI Taxonomy" id="1802335"/>
    <lineage>
        <taxon>Bacteria</taxon>
        <taxon>Candidatus Tayloriibacteriota</taxon>
    </lineage>
</organism>
<accession>A0A1G2PBJ3</accession>
<name>A0A1G2PBJ3_9BACT</name>
<dbReference type="CDD" id="cd03801">
    <property type="entry name" value="GT4_PimA-like"/>
    <property type="match status" value="1"/>
</dbReference>
<evidence type="ECO:0008006" key="4">
    <source>
        <dbReference type="Google" id="ProtNLM"/>
    </source>
</evidence>
<reference evidence="2 3" key="1">
    <citation type="journal article" date="2016" name="Nat. Commun.">
        <title>Thousands of microbial genomes shed light on interconnected biogeochemical processes in an aquifer system.</title>
        <authorList>
            <person name="Anantharaman K."/>
            <person name="Brown C.T."/>
            <person name="Hug L.A."/>
            <person name="Sharon I."/>
            <person name="Castelle C.J."/>
            <person name="Probst A.J."/>
            <person name="Thomas B.C."/>
            <person name="Singh A."/>
            <person name="Wilkins M.J."/>
            <person name="Karaoz U."/>
            <person name="Brodie E.L."/>
            <person name="Williams K.H."/>
            <person name="Hubbard S.S."/>
            <person name="Banfield J.F."/>
        </authorList>
    </citation>
    <scope>NUCLEOTIDE SEQUENCE [LARGE SCALE GENOMIC DNA]</scope>
</reference>
<dbReference type="SUPFAM" id="SSF53756">
    <property type="entry name" value="UDP-Glycosyltransferase/glycogen phosphorylase"/>
    <property type="match status" value="1"/>
</dbReference>
<proteinExistence type="predicted"/>
<dbReference type="PANTHER" id="PTHR46401:SF2">
    <property type="entry name" value="GLYCOSYLTRANSFERASE WBBK-RELATED"/>
    <property type="match status" value="1"/>
</dbReference>
<dbReference type="GO" id="GO:0016757">
    <property type="term" value="F:glycosyltransferase activity"/>
    <property type="evidence" value="ECO:0007669"/>
    <property type="project" value="TreeGrafter"/>
</dbReference>
<keyword evidence="1" id="KW-0808">Transferase</keyword>
<evidence type="ECO:0000256" key="1">
    <source>
        <dbReference type="ARBA" id="ARBA00022679"/>
    </source>
</evidence>
<dbReference type="Gene3D" id="3.40.50.2000">
    <property type="entry name" value="Glycogen Phosphorylase B"/>
    <property type="match status" value="2"/>
</dbReference>
<sequence length="355" mass="40485">MDKFLTRGIVVSGRFLRYHFVMKILITTGIYPPAIGGPAQYAKNLAQALERAGHKVRVARYTFEYRLPTGLRHLWFFCKILFSAARADFVIALDTWSVGLPSVAAGAVFGTPVIIRTGGDFLWEFYVERTGDLVLLKNFYQTSISKFNLKERLIFRLTGFTLRNAKRLVFSAGWQRMIFQKPYKLDLAKTAIVENFYGPKIGALPSSKKNFIAGVRKLKWKNTERLRTAFETASRGVPNIELDLHTYAHEEFIKKVRECYAVILVSLGDISPNTVIDALSCGKPVILTRENGLYEKLKDSVIYADPENVADISSKIVWLCDPKNYATARARAEAFKFEHSWEEIAREFIDIYQKL</sequence>
<comment type="caution">
    <text evidence="2">The sequence shown here is derived from an EMBL/GenBank/DDBJ whole genome shotgun (WGS) entry which is preliminary data.</text>
</comment>
<dbReference type="PANTHER" id="PTHR46401">
    <property type="entry name" value="GLYCOSYLTRANSFERASE WBBK-RELATED"/>
    <property type="match status" value="1"/>
</dbReference>
<protein>
    <recommendedName>
        <fullName evidence="4">Glycosyltransferase subfamily 4-like N-terminal domain-containing protein</fullName>
    </recommendedName>
</protein>
<gene>
    <name evidence="2" type="ORF">A3G59_01745</name>
</gene>
<evidence type="ECO:0000313" key="3">
    <source>
        <dbReference type="Proteomes" id="UP000176881"/>
    </source>
</evidence>
<dbReference type="EMBL" id="MHSN01000001">
    <property type="protein sequence ID" value="OHA45717.1"/>
    <property type="molecule type" value="Genomic_DNA"/>
</dbReference>
<dbReference type="Proteomes" id="UP000176881">
    <property type="component" value="Unassembled WGS sequence"/>
</dbReference>
<dbReference type="AlphaFoldDB" id="A0A1G2PBJ3"/>
<dbReference type="GO" id="GO:0009103">
    <property type="term" value="P:lipopolysaccharide biosynthetic process"/>
    <property type="evidence" value="ECO:0007669"/>
    <property type="project" value="TreeGrafter"/>
</dbReference>
<evidence type="ECO:0000313" key="2">
    <source>
        <dbReference type="EMBL" id="OHA45717.1"/>
    </source>
</evidence>
<dbReference type="STRING" id="1802335.A3G59_01745"/>